<protein>
    <submittedName>
        <fullName evidence="1">Uncharacterized protein</fullName>
    </submittedName>
</protein>
<evidence type="ECO:0000313" key="1">
    <source>
        <dbReference type="EMBL" id="CAK0882021.1"/>
    </source>
</evidence>
<name>A0ABN9WAH5_9DINO</name>
<keyword evidence="2" id="KW-1185">Reference proteome</keyword>
<evidence type="ECO:0000313" key="2">
    <source>
        <dbReference type="Proteomes" id="UP001189429"/>
    </source>
</evidence>
<organism evidence="1 2">
    <name type="scientific">Prorocentrum cordatum</name>
    <dbReference type="NCBI Taxonomy" id="2364126"/>
    <lineage>
        <taxon>Eukaryota</taxon>
        <taxon>Sar</taxon>
        <taxon>Alveolata</taxon>
        <taxon>Dinophyceae</taxon>
        <taxon>Prorocentrales</taxon>
        <taxon>Prorocentraceae</taxon>
        <taxon>Prorocentrum</taxon>
    </lineage>
</organism>
<dbReference type="Proteomes" id="UP001189429">
    <property type="component" value="Unassembled WGS sequence"/>
</dbReference>
<proteinExistence type="predicted"/>
<gene>
    <name evidence="1" type="ORF">PCOR1329_LOCUS64675</name>
</gene>
<dbReference type="EMBL" id="CAUYUJ010018259">
    <property type="protein sequence ID" value="CAK0882021.1"/>
    <property type="molecule type" value="Genomic_DNA"/>
</dbReference>
<comment type="caution">
    <text evidence="1">The sequence shown here is derived from an EMBL/GenBank/DDBJ whole genome shotgun (WGS) entry which is preliminary data.</text>
</comment>
<sequence length="104" mass="11703">MGDAKHESSAPTGARELSLEAWKWEPRCDGPRPRPFPYPSCAAVAHRQGPLAMAAVLQFYPPLPFKLRRYARVISRRRQEPEQGAVDEIGFVSIACQWCCCPSF</sequence>
<accession>A0ABN9WAH5</accession>
<reference evidence="1" key="1">
    <citation type="submission" date="2023-10" db="EMBL/GenBank/DDBJ databases">
        <authorList>
            <person name="Chen Y."/>
            <person name="Shah S."/>
            <person name="Dougan E. K."/>
            <person name="Thang M."/>
            <person name="Chan C."/>
        </authorList>
    </citation>
    <scope>NUCLEOTIDE SEQUENCE [LARGE SCALE GENOMIC DNA]</scope>
</reference>